<name>A0A1C4ZXC4_9ACTN</name>
<keyword evidence="2" id="KW-0812">Transmembrane</keyword>
<feature type="transmembrane region" description="Helical" evidence="2">
    <location>
        <begin position="137"/>
        <end position="156"/>
    </location>
</feature>
<feature type="transmembrane region" description="Helical" evidence="2">
    <location>
        <begin position="223"/>
        <end position="246"/>
    </location>
</feature>
<gene>
    <name evidence="4" type="ORF">GA0074696_5023</name>
</gene>
<sequence length="707" mass="76012">MTSVEPRGASAPDPDASPGSARGATATATAFPARVLDTPVAKAPAATAPAVEAPAGRAPTVAAPVVAAPVVDAPALTAPTVDAPAPTVPTVDPPVPTAPTVDAPARGVPGKLPATADGDGVAAPARRWRWTARRKDLAVYGIFLLVALWVTSQLWVDPAGRVASLYSGDPAQVQFFLAHSVRVVLHGEFPFFTDQLNYPDGVNLMANTAVLALGIPMVPVTLLFGPAVSFVVLVTLGLAGTAAAWYHVFSRHLVRRRLAAAVGAWFCGFSPAMLSHANWHPNIISQFLLPFIVWRVMVLTRSTRPVRDGALLALLVTAQAFINEEILLFTALACGVFLTAMVVQRPALWSVALRPLAKGLPVCAVLAGALLAYPLYIQFAGPMAYHGLSDAVRDYGNDIAAFFAPGSPTFGGNERANVNLAPNYSEENAFFGWSLSLLAVGIVIWLRREVLVRALAATGFFFAVLSLGERVSWWDRDLFTGPWDLLVRLPLLDAVVPTRFALITSVVIGMLLALAVQRAWTLRGIEWRHAKTVTVGALVLALLPIVPMPLKVTSRPPVPTFITADRWRHYVGPDQTLVPVPVPSMGNTHAMRWAADTNLDFKIPGGYFLAPRNGNTGDPGRFGGRPSGIGELLDEVATTGRTTKLNDRQRRRCLDELRHWNAAVLVLPVRQQHAEPLRRTVEQLVGPAKRELDVWVWDVRPLTARTA</sequence>
<feature type="region of interest" description="Disordered" evidence="1">
    <location>
        <begin position="1"/>
        <end position="30"/>
    </location>
</feature>
<feature type="transmembrane region" description="Helical" evidence="2">
    <location>
        <begin position="360"/>
        <end position="379"/>
    </location>
</feature>
<dbReference type="Proteomes" id="UP000198228">
    <property type="component" value="Chromosome I"/>
</dbReference>
<evidence type="ECO:0000256" key="2">
    <source>
        <dbReference type="SAM" id="Phobius"/>
    </source>
</evidence>
<proteinExistence type="predicted"/>
<protein>
    <recommendedName>
        <fullName evidence="3">DUF6311 domain-containing protein</fullName>
    </recommendedName>
</protein>
<evidence type="ECO:0000313" key="4">
    <source>
        <dbReference type="EMBL" id="SCF37546.1"/>
    </source>
</evidence>
<evidence type="ECO:0000256" key="1">
    <source>
        <dbReference type="SAM" id="MobiDB-lite"/>
    </source>
</evidence>
<dbReference type="AlphaFoldDB" id="A0A1C4ZXC4"/>
<dbReference type="Pfam" id="PF19830">
    <property type="entry name" value="DUF6311"/>
    <property type="match status" value="1"/>
</dbReference>
<evidence type="ECO:0000259" key="3">
    <source>
        <dbReference type="Pfam" id="PF19830"/>
    </source>
</evidence>
<accession>A0A1C4ZXC4</accession>
<dbReference type="EMBL" id="LT607410">
    <property type="protein sequence ID" value="SCF37546.1"/>
    <property type="molecule type" value="Genomic_DNA"/>
</dbReference>
<keyword evidence="2" id="KW-0472">Membrane</keyword>
<feature type="transmembrane region" description="Helical" evidence="2">
    <location>
        <begin position="429"/>
        <end position="446"/>
    </location>
</feature>
<feature type="transmembrane region" description="Helical" evidence="2">
    <location>
        <begin position="328"/>
        <end position="348"/>
    </location>
</feature>
<feature type="transmembrane region" description="Helical" evidence="2">
    <location>
        <begin position="258"/>
        <end position="277"/>
    </location>
</feature>
<dbReference type="InterPro" id="IPR046278">
    <property type="entry name" value="DUF6311"/>
</dbReference>
<keyword evidence="2" id="KW-1133">Transmembrane helix</keyword>
<organism evidence="4 5">
    <name type="scientific">Micromonospora purpureochromogenes</name>
    <dbReference type="NCBI Taxonomy" id="47872"/>
    <lineage>
        <taxon>Bacteria</taxon>
        <taxon>Bacillati</taxon>
        <taxon>Actinomycetota</taxon>
        <taxon>Actinomycetes</taxon>
        <taxon>Micromonosporales</taxon>
        <taxon>Micromonosporaceae</taxon>
        <taxon>Micromonospora</taxon>
    </lineage>
</organism>
<feature type="transmembrane region" description="Helical" evidence="2">
    <location>
        <begin position="451"/>
        <end position="468"/>
    </location>
</feature>
<reference evidence="4 5" key="1">
    <citation type="submission" date="2016-06" db="EMBL/GenBank/DDBJ databases">
        <authorList>
            <person name="Kjaerup R.B."/>
            <person name="Dalgaard T.S."/>
            <person name="Juul-Madsen H.R."/>
        </authorList>
    </citation>
    <scope>NUCLEOTIDE SEQUENCE [LARGE SCALE GENOMIC DNA]</scope>
    <source>
        <strain evidence="4 5">DSM 43821</strain>
    </source>
</reference>
<feature type="transmembrane region" description="Helical" evidence="2">
    <location>
        <begin position="500"/>
        <end position="520"/>
    </location>
</feature>
<evidence type="ECO:0000313" key="5">
    <source>
        <dbReference type="Proteomes" id="UP000198228"/>
    </source>
</evidence>
<feature type="compositionally biased region" description="Low complexity" evidence="1">
    <location>
        <begin position="16"/>
        <end position="30"/>
    </location>
</feature>
<feature type="domain" description="DUF6311" evidence="3">
    <location>
        <begin position="144"/>
        <end position="484"/>
    </location>
</feature>